<reference evidence="1 2" key="1">
    <citation type="submission" date="2018-08" db="EMBL/GenBank/DDBJ databases">
        <title>Genomic Encyclopedia of Archaeal and Bacterial Type Strains, Phase II (KMG-II): from individual species to whole genera.</title>
        <authorList>
            <person name="Goeker M."/>
        </authorList>
    </citation>
    <scope>NUCLEOTIDE SEQUENCE [LARGE SCALE GENOMIC DNA]</scope>
    <source>
        <strain evidence="1 2">DSM 100880</strain>
    </source>
</reference>
<proteinExistence type="predicted"/>
<comment type="caution">
    <text evidence="1">The sequence shown here is derived from an EMBL/GenBank/DDBJ whole genome shotgun (WGS) entry which is preliminary data.</text>
</comment>
<organism evidence="1 2">
    <name type="scientific">Flavobacterium aquicola</name>
    <dbReference type="NCBI Taxonomy" id="1682742"/>
    <lineage>
        <taxon>Bacteria</taxon>
        <taxon>Pseudomonadati</taxon>
        <taxon>Bacteroidota</taxon>
        <taxon>Flavobacteriia</taxon>
        <taxon>Flavobacteriales</taxon>
        <taxon>Flavobacteriaceae</taxon>
        <taxon>Flavobacterium</taxon>
    </lineage>
</organism>
<sequence>MANFKDHQVSVNEQLGFIPKALLSHLSTSTKVDHYSKVLHGKKVFYLLLLERSWK</sequence>
<evidence type="ECO:0000313" key="2">
    <source>
        <dbReference type="Proteomes" id="UP000257136"/>
    </source>
</evidence>
<dbReference type="Proteomes" id="UP000257136">
    <property type="component" value="Unassembled WGS sequence"/>
</dbReference>
<dbReference type="RefSeq" id="WP_245980378.1">
    <property type="nucleotide sequence ID" value="NZ_QUNI01000003.1"/>
</dbReference>
<dbReference type="AlphaFoldDB" id="A0A3E0EQU8"/>
<gene>
    <name evidence="1" type="ORF">C8P67_10369</name>
</gene>
<keyword evidence="2" id="KW-1185">Reference proteome</keyword>
<accession>A0A3E0EQU8</accession>
<dbReference type="EMBL" id="QUNI01000003">
    <property type="protein sequence ID" value="REH00101.1"/>
    <property type="molecule type" value="Genomic_DNA"/>
</dbReference>
<evidence type="ECO:0000313" key="1">
    <source>
        <dbReference type="EMBL" id="REH00101.1"/>
    </source>
</evidence>
<protein>
    <submittedName>
        <fullName evidence="1">Uncharacterized protein</fullName>
    </submittedName>
</protein>
<name>A0A3E0EQU8_9FLAO</name>